<feature type="domain" description="BioF2-like acetyltransferase" evidence="1">
    <location>
        <begin position="175"/>
        <end position="318"/>
    </location>
</feature>
<protein>
    <recommendedName>
        <fullName evidence="1">BioF2-like acetyltransferase domain-containing protein</fullName>
    </recommendedName>
</protein>
<dbReference type="OrthoDB" id="9808976at2"/>
<dbReference type="EMBL" id="SJPX01000003">
    <property type="protein sequence ID" value="TWU51095.1"/>
    <property type="molecule type" value="Genomic_DNA"/>
</dbReference>
<keyword evidence="3" id="KW-1185">Reference proteome</keyword>
<evidence type="ECO:0000313" key="2">
    <source>
        <dbReference type="EMBL" id="TWU51095.1"/>
    </source>
</evidence>
<dbReference type="SUPFAM" id="SSF55729">
    <property type="entry name" value="Acyl-CoA N-acyltransferases (Nat)"/>
    <property type="match status" value="1"/>
</dbReference>
<dbReference type="AlphaFoldDB" id="A0A5C6ER40"/>
<evidence type="ECO:0000313" key="3">
    <source>
        <dbReference type="Proteomes" id="UP000317977"/>
    </source>
</evidence>
<gene>
    <name evidence="2" type="ORF">Poly59_26840</name>
</gene>
<evidence type="ECO:0000259" key="1">
    <source>
        <dbReference type="Pfam" id="PF13480"/>
    </source>
</evidence>
<dbReference type="InterPro" id="IPR038740">
    <property type="entry name" value="BioF2-like_GNAT_dom"/>
</dbReference>
<organism evidence="2 3">
    <name type="scientific">Rubripirellula reticaptiva</name>
    <dbReference type="NCBI Taxonomy" id="2528013"/>
    <lineage>
        <taxon>Bacteria</taxon>
        <taxon>Pseudomonadati</taxon>
        <taxon>Planctomycetota</taxon>
        <taxon>Planctomycetia</taxon>
        <taxon>Pirellulales</taxon>
        <taxon>Pirellulaceae</taxon>
        <taxon>Rubripirellula</taxon>
    </lineage>
</organism>
<dbReference type="Proteomes" id="UP000317977">
    <property type="component" value="Unassembled WGS sequence"/>
</dbReference>
<sequence length="384" mass="42885">MFTIETTSDIAELLSNADAWNRLSRGVPFRETSWLGAWWEAMNGGRQAYVLVARDSDGNMRGLLPLYQYGPGVLAMIGDGEACTDHVSVLADEADAAEVGFAMGMHLAKSASDANWGWEVIDIDGVVEGDEPMSALASGLKKGGATLHAQSRMSVWYRAADTSWDEHLKRHGKTQRRQMRRWADQLKTMEKVVATSDAEVDELLGFVIEMHQRRWVAAGEAGSFANESFRSFMIETAKQFLSRDQLYLAVLKHEGTPIAGELKFIGGNKVLYSYSAGYDINFAELEPGRLMCIDGLLEIYERGFVGLDFMRGDETYKSRYSTESHRLFRMRAVAPTLMPRLRHAAWCTGFELKQWVRRQSGRPVIVVQDPTSLATINLPVSPNA</sequence>
<comment type="caution">
    <text evidence="2">The sequence shown here is derived from an EMBL/GenBank/DDBJ whole genome shotgun (WGS) entry which is preliminary data.</text>
</comment>
<name>A0A5C6ER40_9BACT</name>
<dbReference type="Gene3D" id="3.40.630.30">
    <property type="match status" value="1"/>
</dbReference>
<accession>A0A5C6ER40</accession>
<dbReference type="RefSeq" id="WP_146534523.1">
    <property type="nucleotide sequence ID" value="NZ_SJPX01000003.1"/>
</dbReference>
<dbReference type="Pfam" id="PF13480">
    <property type="entry name" value="Acetyltransf_6"/>
    <property type="match status" value="1"/>
</dbReference>
<proteinExistence type="predicted"/>
<reference evidence="2 3" key="1">
    <citation type="submission" date="2019-02" db="EMBL/GenBank/DDBJ databases">
        <title>Deep-cultivation of Planctomycetes and their phenomic and genomic characterization uncovers novel biology.</title>
        <authorList>
            <person name="Wiegand S."/>
            <person name="Jogler M."/>
            <person name="Boedeker C."/>
            <person name="Pinto D."/>
            <person name="Vollmers J."/>
            <person name="Rivas-Marin E."/>
            <person name="Kohn T."/>
            <person name="Peeters S.H."/>
            <person name="Heuer A."/>
            <person name="Rast P."/>
            <person name="Oberbeckmann S."/>
            <person name="Bunk B."/>
            <person name="Jeske O."/>
            <person name="Meyerdierks A."/>
            <person name="Storesund J.E."/>
            <person name="Kallscheuer N."/>
            <person name="Luecker S."/>
            <person name="Lage O.M."/>
            <person name="Pohl T."/>
            <person name="Merkel B.J."/>
            <person name="Hornburger P."/>
            <person name="Mueller R.-W."/>
            <person name="Bruemmer F."/>
            <person name="Labrenz M."/>
            <person name="Spormann A.M."/>
            <person name="Op Den Camp H."/>
            <person name="Overmann J."/>
            <person name="Amann R."/>
            <person name="Jetten M.S.M."/>
            <person name="Mascher T."/>
            <person name="Medema M.H."/>
            <person name="Devos D.P."/>
            <person name="Kaster A.-K."/>
            <person name="Ovreas L."/>
            <person name="Rohde M."/>
            <person name="Galperin M.Y."/>
            <person name="Jogler C."/>
        </authorList>
    </citation>
    <scope>NUCLEOTIDE SEQUENCE [LARGE SCALE GENOMIC DNA]</scope>
    <source>
        <strain evidence="2 3">Poly59</strain>
    </source>
</reference>
<dbReference type="InterPro" id="IPR016181">
    <property type="entry name" value="Acyl_CoA_acyltransferase"/>
</dbReference>